<dbReference type="GO" id="GO:0005886">
    <property type="term" value="C:plasma membrane"/>
    <property type="evidence" value="ECO:0007669"/>
    <property type="project" value="TreeGrafter"/>
</dbReference>
<feature type="transmembrane region" description="Helical" evidence="1">
    <location>
        <begin position="516"/>
        <end position="536"/>
    </location>
</feature>
<dbReference type="KEGG" id="vpy:HZI73_08655"/>
<keyword evidence="3" id="KW-1185">Reference proteome</keyword>
<dbReference type="Pfam" id="PF00873">
    <property type="entry name" value="ACR_tran"/>
    <property type="match status" value="1"/>
</dbReference>
<dbReference type="Gene3D" id="3.30.70.1320">
    <property type="entry name" value="Multidrug efflux transporter AcrB pore domain like"/>
    <property type="match status" value="1"/>
</dbReference>
<gene>
    <name evidence="2" type="ORF">HZI73_08655</name>
</gene>
<dbReference type="SUPFAM" id="SSF82714">
    <property type="entry name" value="Multidrug efflux transporter AcrB TolC docking domain, DN and DC subdomains"/>
    <property type="match status" value="2"/>
</dbReference>
<dbReference type="InterPro" id="IPR001036">
    <property type="entry name" value="Acrflvin-R"/>
</dbReference>
<feature type="transmembrane region" description="Helical" evidence="1">
    <location>
        <begin position="462"/>
        <end position="486"/>
    </location>
</feature>
<dbReference type="AlphaFoldDB" id="A0A8J8MJ23"/>
<dbReference type="Gene3D" id="3.30.2090.10">
    <property type="entry name" value="Multidrug efflux transporter AcrB TolC docking domain, DN and DC subdomains"/>
    <property type="match status" value="2"/>
</dbReference>
<dbReference type="RefSeq" id="WP_212697850.1">
    <property type="nucleotide sequence ID" value="NZ_CP058649.1"/>
</dbReference>
<dbReference type="SUPFAM" id="SSF82693">
    <property type="entry name" value="Multidrug efflux transporter AcrB pore domain, PN1, PN2, PC1 and PC2 subdomains"/>
    <property type="match status" value="2"/>
</dbReference>
<feature type="transmembrane region" description="Helical" evidence="1">
    <location>
        <begin position="976"/>
        <end position="1000"/>
    </location>
</feature>
<evidence type="ECO:0000313" key="2">
    <source>
        <dbReference type="EMBL" id="QUI22366.1"/>
    </source>
</evidence>
<dbReference type="Proteomes" id="UP000683246">
    <property type="component" value="Chromosome"/>
</dbReference>
<feature type="transmembrane region" description="Helical" evidence="1">
    <location>
        <begin position="874"/>
        <end position="894"/>
    </location>
</feature>
<organism evidence="2 3">
    <name type="scientific">Vallitalea pronyensis</name>
    <dbReference type="NCBI Taxonomy" id="1348613"/>
    <lineage>
        <taxon>Bacteria</taxon>
        <taxon>Bacillati</taxon>
        <taxon>Bacillota</taxon>
        <taxon>Clostridia</taxon>
        <taxon>Lachnospirales</taxon>
        <taxon>Vallitaleaceae</taxon>
        <taxon>Vallitalea</taxon>
    </lineage>
</organism>
<reference evidence="2" key="1">
    <citation type="submission" date="2020-07" db="EMBL/GenBank/DDBJ databases">
        <title>Vallitalea pronyensis genome.</title>
        <authorList>
            <person name="Postec A."/>
        </authorList>
    </citation>
    <scope>NUCLEOTIDE SEQUENCE</scope>
    <source>
        <strain evidence="2">FatNI3</strain>
    </source>
</reference>
<dbReference type="EMBL" id="CP058649">
    <property type="protein sequence ID" value="QUI22366.1"/>
    <property type="molecule type" value="Genomic_DNA"/>
</dbReference>
<feature type="transmembrane region" description="Helical" evidence="1">
    <location>
        <begin position="427"/>
        <end position="450"/>
    </location>
</feature>
<feature type="transmembrane region" description="Helical" evidence="1">
    <location>
        <begin position="949"/>
        <end position="970"/>
    </location>
</feature>
<dbReference type="PRINTS" id="PR00702">
    <property type="entry name" value="ACRIFLAVINRP"/>
</dbReference>
<feature type="transmembrane region" description="Helical" evidence="1">
    <location>
        <begin position="844"/>
        <end position="867"/>
    </location>
</feature>
<feature type="transmembrane region" description="Helical" evidence="1">
    <location>
        <begin position="900"/>
        <end position="921"/>
    </location>
</feature>
<feature type="transmembrane region" description="Helical" evidence="1">
    <location>
        <begin position="355"/>
        <end position="373"/>
    </location>
</feature>
<accession>A0A8J8MJ23</accession>
<dbReference type="InterPro" id="IPR027463">
    <property type="entry name" value="AcrB_DN_DC_subdom"/>
</dbReference>
<dbReference type="Gene3D" id="3.30.70.1440">
    <property type="entry name" value="Multidrug efflux transporter AcrB pore domain"/>
    <property type="match status" value="1"/>
</dbReference>
<dbReference type="GO" id="GO:0042910">
    <property type="term" value="F:xenobiotic transmembrane transporter activity"/>
    <property type="evidence" value="ECO:0007669"/>
    <property type="project" value="TreeGrafter"/>
</dbReference>
<evidence type="ECO:0000256" key="1">
    <source>
        <dbReference type="SAM" id="Phobius"/>
    </source>
</evidence>
<keyword evidence="1" id="KW-0812">Transmembrane</keyword>
<feature type="transmembrane region" description="Helical" evidence="1">
    <location>
        <begin position="16"/>
        <end position="33"/>
    </location>
</feature>
<keyword evidence="1" id="KW-0472">Membrane</keyword>
<protein>
    <submittedName>
        <fullName evidence="2">Efflux RND transporter permease subunit</fullName>
    </submittedName>
</protein>
<dbReference type="Gene3D" id="3.30.70.1430">
    <property type="entry name" value="Multidrug efflux transporter AcrB pore domain"/>
    <property type="match status" value="2"/>
</dbReference>
<dbReference type="PANTHER" id="PTHR32063:SF18">
    <property type="entry name" value="CATION EFFLUX SYSTEM PROTEIN"/>
    <property type="match status" value="1"/>
</dbReference>
<feature type="transmembrane region" description="Helical" evidence="1">
    <location>
        <begin position="331"/>
        <end position="348"/>
    </location>
</feature>
<dbReference type="Gene3D" id="1.20.1640.10">
    <property type="entry name" value="Multidrug efflux transporter AcrB transmembrane domain"/>
    <property type="match status" value="2"/>
</dbReference>
<feature type="transmembrane region" description="Helical" evidence="1">
    <location>
        <begin position="385"/>
        <end position="406"/>
    </location>
</feature>
<evidence type="ECO:0000313" key="3">
    <source>
        <dbReference type="Proteomes" id="UP000683246"/>
    </source>
</evidence>
<dbReference type="PANTHER" id="PTHR32063">
    <property type="match status" value="1"/>
</dbReference>
<keyword evidence="1" id="KW-1133">Transmembrane helix</keyword>
<name>A0A8J8MJ23_9FIRM</name>
<dbReference type="SUPFAM" id="SSF82866">
    <property type="entry name" value="Multidrug efflux transporter AcrB transmembrane domain"/>
    <property type="match status" value="2"/>
</dbReference>
<sequence>MNRIIQYAIKERKTTLLIAVALIVYGLYNYYLLPKQENPDTTSPAAVITTVFPGASAVEVEEQVTKIVEEEAMALEGVDSIESISNNNVSIVIVKLKTEADSAKQWEELERLMRNMDSQLPLGVKKPAIETDLINSAGFIISLSDGFYSQLEQHAIDLKQQLQMVKGVRKVTIQGMREKQVMIDIDYSLLNQYDLSMEDIRDLLIAQNLNIPAGYLQDSGNVAVNVKGKFESLDEIGDLILTVSKDTGAMVQLKDIAKISMEHKEDERQYRHNGQDAILITGYFEENKNVIHIGDDVKKAIGDYQDTMADETALHDVLFQPEEVGNAVNDFIISLLQGMLFVLIVVFIGVGIRNALIIAMSIPLSICITLIVMKLTGIHIEQMSISGLIVALGILVDNSIVISDAIQVKLNEGLEKKEAAFRGAREQLVPVLTSTLTTLAAFAAITTLPGSAGEFVKSLPQVVFISLSASYVVAMLITPALGSLFFKARGPIDHQKRHRIRRFFHYILIRSFKHKIITTISSFALLGLAVLAALTLEIDLFPYADKDLMYVDLQGEVKGDTAKTKTYVEVVEGILAEEEAITTYTSSIGGSLPKFYITVNPLASTADMGQILFRVDLKKSVFSNQNDYMIYLQDKLNHALYQGVATVNQLELTESGSDFKVVIAGEDMDTLKGLADEVEKKLLETPGTINVQSNSVGKVYAYQVDIDSAMATTFGLTKYDIQNQLNLSLYGSSPTTLQLNNTTYDIWLKTNASTIKDIENLRIKSRITGNKTLLKQVAHTRLEDNLPTINRLDGRRAITVETNVISGYSVLEIGNEVEALIEDYPDKEGLQVKYFGQKETMDNYLSGLDVAALFSLAIIYIILLLQFNSYKQPFVILITVPLSLIGSILIFVLFDIKVTFTVLLGLISLIGIVVNNAILLIEYMNRARASGSALEEACMESVDKRFRPIMLSTVTTVMGLVPLALSGSSFFSPMAIALMGGLMVSTVLTLVIIPVVYALVEKE</sequence>
<proteinExistence type="predicted"/>